<evidence type="ECO:0000313" key="1">
    <source>
        <dbReference type="EMBL" id="KAG7846364.1"/>
    </source>
</evidence>
<dbReference type="EMBL" id="JAHLVD010000013">
    <property type="protein sequence ID" value="KAG7846364.1"/>
    <property type="molecule type" value="Genomic_DNA"/>
</dbReference>
<accession>A0ABQ7RS08</accession>
<protein>
    <submittedName>
        <fullName evidence="1">Uncharacterized protein</fullName>
    </submittedName>
</protein>
<name>A0ABQ7RS08_PICAN</name>
<keyword evidence="2" id="KW-1185">Reference proteome</keyword>
<organism evidence="1 2">
    <name type="scientific">Pichia angusta</name>
    <name type="common">Yeast</name>
    <name type="synonym">Hansenula polymorpha</name>
    <dbReference type="NCBI Taxonomy" id="870730"/>
    <lineage>
        <taxon>Eukaryota</taxon>
        <taxon>Fungi</taxon>
        <taxon>Dikarya</taxon>
        <taxon>Ascomycota</taxon>
        <taxon>Saccharomycotina</taxon>
        <taxon>Pichiomycetes</taxon>
        <taxon>Pichiales</taxon>
        <taxon>Pichiaceae</taxon>
        <taxon>Ogataea</taxon>
    </lineage>
</organism>
<comment type="caution">
    <text evidence="1">The sequence shown here is derived from an EMBL/GenBank/DDBJ whole genome shotgun (WGS) entry which is preliminary data.</text>
</comment>
<reference evidence="1 2" key="1">
    <citation type="journal article" date="2021" name="G3 (Bethesda)">
        <title>Genomic diversity, chromosomal rearrangements, and interspecies hybridization in the ogataea polymorpha species complex.</title>
        <authorList>
            <person name="Hanson S.J."/>
            <person name="Cinneide E.O."/>
            <person name="Salzberg L.I."/>
            <person name="Wolfe K.H."/>
            <person name="McGowan J."/>
            <person name="Fitzpatrick D.A."/>
            <person name="Matlin K."/>
        </authorList>
    </citation>
    <scope>NUCLEOTIDE SEQUENCE [LARGE SCALE GENOMIC DNA]</scope>
    <source>
        <strain evidence="1">51-138</strain>
    </source>
</reference>
<gene>
    <name evidence="1" type="ORF">KL940_004316</name>
</gene>
<proteinExistence type="predicted"/>
<sequence>MVAELSKEKPHTWSTGNPYAYFRLILNGKTPERATGSDLTLPFLGTLQCLREPAVIFGRTTIFTAAQTRK</sequence>
<evidence type="ECO:0000313" key="2">
    <source>
        <dbReference type="Proteomes" id="UP001197328"/>
    </source>
</evidence>
<dbReference type="Proteomes" id="UP001197328">
    <property type="component" value="Unassembled WGS sequence"/>
</dbReference>